<dbReference type="RefSeq" id="WP_091811542.1">
    <property type="nucleotide sequence ID" value="NZ_FNNE01000002.1"/>
</dbReference>
<dbReference type="OrthoDB" id="6362558at2"/>
<organism evidence="1 2">
    <name type="scientific">Marinobacter mobilis</name>
    <dbReference type="NCBI Taxonomy" id="488533"/>
    <lineage>
        <taxon>Bacteria</taxon>
        <taxon>Pseudomonadati</taxon>
        <taxon>Pseudomonadota</taxon>
        <taxon>Gammaproteobacteria</taxon>
        <taxon>Pseudomonadales</taxon>
        <taxon>Marinobacteraceae</taxon>
        <taxon>Marinobacter</taxon>
    </lineage>
</organism>
<gene>
    <name evidence="1" type="ORF">SAMN04487960_102179</name>
</gene>
<dbReference type="Proteomes" id="UP000199675">
    <property type="component" value="Unassembled WGS sequence"/>
</dbReference>
<dbReference type="EMBL" id="FNNE01000002">
    <property type="protein sequence ID" value="SDW32994.1"/>
    <property type="molecule type" value="Genomic_DNA"/>
</dbReference>
<evidence type="ECO:0000313" key="2">
    <source>
        <dbReference type="Proteomes" id="UP000199675"/>
    </source>
</evidence>
<dbReference type="AlphaFoldDB" id="A0A1H2SPK1"/>
<reference evidence="1 2" key="1">
    <citation type="submission" date="2016-10" db="EMBL/GenBank/DDBJ databases">
        <authorList>
            <person name="de Groot N.N."/>
        </authorList>
    </citation>
    <scope>NUCLEOTIDE SEQUENCE [LARGE SCALE GENOMIC DNA]</scope>
    <source>
        <strain evidence="1 2">CGMCC 1.7059</strain>
    </source>
</reference>
<keyword evidence="2" id="KW-1185">Reference proteome</keyword>
<accession>A0A1H2SPK1</accession>
<dbReference type="STRING" id="488533.SAMN04487960_102179"/>
<evidence type="ECO:0000313" key="1">
    <source>
        <dbReference type="EMBL" id="SDW32994.1"/>
    </source>
</evidence>
<protein>
    <submittedName>
        <fullName evidence="1">Uncharacterized protein</fullName>
    </submittedName>
</protein>
<name>A0A1H2SPK1_9GAMM</name>
<proteinExistence type="predicted"/>
<sequence length="316" mass="34493">MKYLSSIGLSVKDENVLKSLIDLLGARMSEEWHYRDDVPADALLLDVDNPDAIATWKMRPETARRNTIAYSNSEPGFALTRRLAKPLRAAELIAVLKDIEQANDELAVPVVGSEATEVTTLADCVDRQGNGVMRLACGDREVVIDRSRQQFCSSESGESLAALLTLPLPEYQISTGADVRLPSEASVRWQDQKAVLWLVGQCGSHGKLLDGVDRNGLFRLNRWPGFGPVRPSHTVLSLCSLLSRKSAMGIADMREATGLPEFDIIAFINAAFLTGILDIQSGDVARPETGAAKPEVSTERKGLLAKIRSRLANPRT</sequence>